<dbReference type="EMBL" id="OX459945">
    <property type="protein sequence ID" value="CAI9179411.1"/>
    <property type="molecule type" value="Genomic_DNA"/>
</dbReference>
<evidence type="ECO:0000313" key="2">
    <source>
        <dbReference type="Proteomes" id="UP001176941"/>
    </source>
</evidence>
<organism evidence="1 2">
    <name type="scientific">Rangifer tarandus platyrhynchus</name>
    <name type="common">Svalbard reindeer</name>
    <dbReference type="NCBI Taxonomy" id="3082113"/>
    <lineage>
        <taxon>Eukaryota</taxon>
        <taxon>Metazoa</taxon>
        <taxon>Chordata</taxon>
        <taxon>Craniata</taxon>
        <taxon>Vertebrata</taxon>
        <taxon>Euteleostomi</taxon>
        <taxon>Mammalia</taxon>
        <taxon>Eutheria</taxon>
        <taxon>Laurasiatheria</taxon>
        <taxon>Artiodactyla</taxon>
        <taxon>Ruminantia</taxon>
        <taxon>Pecora</taxon>
        <taxon>Cervidae</taxon>
        <taxon>Odocoileinae</taxon>
        <taxon>Rangifer</taxon>
    </lineage>
</organism>
<sequence length="99" mass="10756">MDSAFCPEPPSWPPNRSSAHIPSIALVSSACPWGWDGLCRYAQHVQPPTHSGEQDSGLQQAPITRYSSCKPISSPEPGMAFLTEEKPFCKLKSSHNACT</sequence>
<reference evidence="1" key="1">
    <citation type="submission" date="2023-04" db="EMBL/GenBank/DDBJ databases">
        <authorList>
            <consortium name="ELIXIR-Norway"/>
        </authorList>
    </citation>
    <scope>NUCLEOTIDE SEQUENCE [LARGE SCALE GENOMIC DNA]</scope>
</reference>
<name>A0ABN9A347_RANTA</name>
<gene>
    <name evidence="1" type="ORF">MRATA1EN1_LOCUS28373</name>
</gene>
<proteinExistence type="predicted"/>
<accession>A0ABN9A347</accession>
<evidence type="ECO:0000313" key="1">
    <source>
        <dbReference type="EMBL" id="CAI9179411.1"/>
    </source>
</evidence>
<dbReference type="Proteomes" id="UP001176941">
    <property type="component" value="Chromosome 9"/>
</dbReference>
<protein>
    <submittedName>
        <fullName evidence="1">Uncharacterized protein</fullName>
    </submittedName>
</protein>
<keyword evidence="2" id="KW-1185">Reference proteome</keyword>